<dbReference type="RefSeq" id="WP_071802397.1">
    <property type="nucleotide sequence ID" value="NZ_CP141994.1"/>
</dbReference>
<dbReference type="Proteomes" id="UP000244731">
    <property type="component" value="Unassembled WGS sequence"/>
</dbReference>
<comment type="caution">
    <text evidence="1">The sequence shown here is derived from an EMBL/GenBank/DDBJ whole genome shotgun (WGS) entry which is preliminary data.</text>
</comment>
<protein>
    <submittedName>
        <fullName evidence="1">Uncharacterized protein</fullName>
    </submittedName>
</protein>
<sequence>MKKHPNKHIQAAIEYALSKGWVWVPPGDSAHCFCKLRCGNPNSEHRDHTKSVWSTPRNAEVHAKQIIRKVNHCT</sequence>
<evidence type="ECO:0000313" key="1">
    <source>
        <dbReference type="EMBL" id="PUX08327.1"/>
    </source>
</evidence>
<dbReference type="EMBL" id="MSAC01000019">
    <property type="protein sequence ID" value="PUX08327.1"/>
    <property type="molecule type" value="Genomic_DNA"/>
</dbReference>
<accession>A0ABX5K1W8</accession>
<keyword evidence="2" id="KW-1185">Reference proteome</keyword>
<organism evidence="1 2">
    <name type="scientific">Cronobacter malonaticus</name>
    <dbReference type="NCBI Taxonomy" id="413503"/>
    <lineage>
        <taxon>Bacteria</taxon>
        <taxon>Pseudomonadati</taxon>
        <taxon>Pseudomonadota</taxon>
        <taxon>Gammaproteobacteria</taxon>
        <taxon>Enterobacterales</taxon>
        <taxon>Enterobacteriaceae</taxon>
        <taxon>Cronobacter</taxon>
    </lineage>
</organism>
<reference evidence="1 2" key="1">
    <citation type="submission" date="2016-12" db="EMBL/GenBank/DDBJ databases">
        <title>Analysis of the Molecular Diversity Among Cronobacter Species Isolated from Filth Flies Using a Pan Genomic DNA Microarray.</title>
        <authorList>
            <person name="Pava-Ripoll M."/>
            <person name="Tall B."/>
            <person name="Farber J."/>
            <person name="Fanning S."/>
            <person name="Lehner A."/>
            <person name="Stephan R."/>
            <person name="Pagotto F."/>
            <person name="Iverson C."/>
            <person name="Ziobro G."/>
            <person name="Miller A."/>
            <person name="Pearson R."/>
            <person name="Yan Q."/>
            <person name="Kim M."/>
            <person name="Jeong S."/>
            <person name="Park J."/>
            <person name="Jun S."/>
            <person name="Choi H."/>
            <person name="Chung T."/>
            <person name="Yoo Y."/>
            <person name="Park E."/>
            <person name="Hwang S."/>
            <person name="Lee B."/>
            <person name="Sathyamoorthy V."/>
            <person name="Carter L."/>
            <person name="Mammel M."/>
            <person name="Jackson S."/>
            <person name="Kothary M."/>
            <person name="Patel I."/>
            <person name="Grim C."/>
            <person name="Gopinath G."/>
            <person name="Gangiredla J."/>
            <person name="Chase H."/>
        </authorList>
    </citation>
    <scope>NUCLEOTIDE SEQUENCE [LARGE SCALE GENOMIC DNA]</scope>
    <source>
        <strain evidence="1 2">MOD1-Md25g</strain>
    </source>
</reference>
<gene>
    <name evidence="1" type="ORF">AUM46_06485</name>
</gene>
<evidence type="ECO:0000313" key="2">
    <source>
        <dbReference type="Proteomes" id="UP000244731"/>
    </source>
</evidence>
<name>A0ABX5K1W8_9ENTR</name>
<proteinExistence type="predicted"/>